<feature type="region of interest" description="Disordered" evidence="10">
    <location>
        <begin position="80"/>
        <end position="121"/>
    </location>
</feature>
<dbReference type="Gene3D" id="2.30.30.100">
    <property type="match status" value="1"/>
</dbReference>
<evidence type="ECO:0000256" key="4">
    <source>
        <dbReference type="ARBA" id="ARBA00022728"/>
    </source>
</evidence>
<gene>
    <name evidence="9" type="primary">LSM4</name>
    <name evidence="12" type="ORF">M0811_04971</name>
</gene>
<dbReference type="Pfam" id="PF01423">
    <property type="entry name" value="LSM"/>
    <property type="match status" value="1"/>
</dbReference>
<dbReference type="AlphaFoldDB" id="A0A9Q0LSH1"/>
<keyword evidence="13" id="KW-1185">Reference proteome</keyword>
<feature type="domain" description="Sm" evidence="11">
    <location>
        <begin position="2"/>
        <end position="75"/>
    </location>
</feature>
<dbReference type="OMA" id="RGAFGNR"/>
<comment type="function">
    <text evidence="9">Binds specifically to the 3'-terminal U-tract of U6 snRNA.</text>
</comment>
<dbReference type="InterPro" id="IPR001163">
    <property type="entry name" value="Sm_dom_euk/arc"/>
</dbReference>
<sequence length="121" mass="14426">MLPLSILRTTIGFPIQIQIKTGEAYNGKLSNCDNRMNLLLEEVICTSKDGDRFWKMKEVYIRGSALRDIRIQKEALEHISRRDYAKRRKNRPMQNPREKTNRKVYTRKKDRNDDSKKKNQN</sequence>
<dbReference type="EMBL" id="JAPDFW010000054">
    <property type="protein sequence ID" value="KAJ5078183.1"/>
    <property type="molecule type" value="Genomic_DNA"/>
</dbReference>
<keyword evidence="6 9" id="KW-0508">mRNA splicing</keyword>
<evidence type="ECO:0000256" key="10">
    <source>
        <dbReference type="SAM" id="MobiDB-lite"/>
    </source>
</evidence>
<accession>A0A9Q0LSH1</accession>
<comment type="caution">
    <text evidence="12">The sequence shown here is derived from an EMBL/GenBank/DDBJ whole genome shotgun (WGS) entry which is preliminary data.</text>
</comment>
<dbReference type="InterPro" id="IPR034101">
    <property type="entry name" value="Lsm4"/>
</dbReference>
<evidence type="ECO:0000256" key="2">
    <source>
        <dbReference type="ARBA" id="ARBA00006850"/>
    </source>
</evidence>
<dbReference type="GO" id="GO:0005681">
    <property type="term" value="C:spliceosomal complex"/>
    <property type="evidence" value="ECO:0007669"/>
    <property type="project" value="UniProtKB-UniRule"/>
</dbReference>
<evidence type="ECO:0000256" key="5">
    <source>
        <dbReference type="ARBA" id="ARBA00022884"/>
    </source>
</evidence>
<proteinExistence type="inferred from homology"/>
<dbReference type="SMART" id="SM00651">
    <property type="entry name" value="Sm"/>
    <property type="match status" value="1"/>
</dbReference>
<evidence type="ECO:0000256" key="1">
    <source>
        <dbReference type="ARBA" id="ARBA00004123"/>
    </source>
</evidence>
<name>A0A9Q0LSH1_ANAIG</name>
<evidence type="ECO:0000259" key="11">
    <source>
        <dbReference type="PROSITE" id="PS52002"/>
    </source>
</evidence>
<dbReference type="GO" id="GO:0000956">
    <property type="term" value="P:nuclear-transcribed mRNA catabolic process"/>
    <property type="evidence" value="ECO:0007669"/>
    <property type="project" value="UniProtKB-UniRule"/>
</dbReference>
<evidence type="ECO:0000256" key="7">
    <source>
        <dbReference type="ARBA" id="ARBA00023242"/>
    </source>
</evidence>
<keyword evidence="8 9" id="KW-0687">Ribonucleoprotein</keyword>
<feature type="compositionally biased region" description="Basic and acidic residues" evidence="10">
    <location>
        <begin position="110"/>
        <end position="121"/>
    </location>
</feature>
<dbReference type="InterPro" id="IPR047575">
    <property type="entry name" value="Sm"/>
</dbReference>
<organism evidence="12 13">
    <name type="scientific">Anaeramoeba ignava</name>
    <name type="common">Anaerobic marine amoeba</name>
    <dbReference type="NCBI Taxonomy" id="1746090"/>
    <lineage>
        <taxon>Eukaryota</taxon>
        <taxon>Metamonada</taxon>
        <taxon>Anaeramoebidae</taxon>
        <taxon>Anaeramoeba</taxon>
    </lineage>
</organism>
<comment type="subunit">
    <text evidence="9">LSm subunits form a heteromer with a doughnut shape.</text>
</comment>
<evidence type="ECO:0000256" key="3">
    <source>
        <dbReference type="ARBA" id="ARBA00022664"/>
    </source>
</evidence>
<evidence type="ECO:0000256" key="8">
    <source>
        <dbReference type="ARBA" id="ARBA00023274"/>
    </source>
</evidence>
<evidence type="ECO:0000256" key="6">
    <source>
        <dbReference type="ARBA" id="ARBA00023187"/>
    </source>
</evidence>
<dbReference type="GO" id="GO:0003723">
    <property type="term" value="F:RNA binding"/>
    <property type="evidence" value="ECO:0007669"/>
    <property type="project" value="UniProtKB-KW"/>
</dbReference>
<dbReference type="PANTHER" id="PTHR23338">
    <property type="entry name" value="SMALL NUCLEAR RIBONUCLEOPROTEIN SM"/>
    <property type="match status" value="1"/>
</dbReference>
<keyword evidence="3 9" id="KW-0507">mRNA processing</keyword>
<dbReference type="OrthoDB" id="747253at2759"/>
<reference evidence="12" key="1">
    <citation type="submission" date="2022-10" db="EMBL/GenBank/DDBJ databases">
        <title>Novel sulphate-reducing endosymbionts in the free-living metamonad Anaeramoeba.</title>
        <authorList>
            <person name="Jerlstrom-Hultqvist J."/>
            <person name="Cepicka I."/>
            <person name="Gallot-Lavallee L."/>
            <person name="Salas-Leiva D."/>
            <person name="Curtis B.A."/>
            <person name="Zahonova K."/>
            <person name="Pipaliya S."/>
            <person name="Dacks J."/>
            <person name="Roger A.J."/>
        </authorList>
    </citation>
    <scope>NUCLEOTIDE SEQUENCE</scope>
    <source>
        <strain evidence="12">BMAN</strain>
    </source>
</reference>
<dbReference type="InterPro" id="IPR027141">
    <property type="entry name" value="LSm4/Sm_D1/D3"/>
</dbReference>
<dbReference type="CDD" id="cd01723">
    <property type="entry name" value="LSm4"/>
    <property type="match status" value="1"/>
</dbReference>
<keyword evidence="7 9" id="KW-0539">Nucleus</keyword>
<dbReference type="GO" id="GO:0000398">
    <property type="term" value="P:mRNA splicing, via spliceosome"/>
    <property type="evidence" value="ECO:0007669"/>
    <property type="project" value="InterPro"/>
</dbReference>
<dbReference type="Proteomes" id="UP001149090">
    <property type="component" value="Unassembled WGS sequence"/>
</dbReference>
<comment type="subcellular location">
    <subcellularLocation>
        <location evidence="1 9">Nucleus</location>
    </subcellularLocation>
</comment>
<keyword evidence="4 9" id="KW-0747">Spliceosome</keyword>
<dbReference type="PROSITE" id="PS52002">
    <property type="entry name" value="SM"/>
    <property type="match status" value="1"/>
</dbReference>
<evidence type="ECO:0000313" key="13">
    <source>
        <dbReference type="Proteomes" id="UP001149090"/>
    </source>
</evidence>
<protein>
    <recommendedName>
        <fullName evidence="9">U6 snRNA-associated Sm-like protein LSm4</fullName>
    </recommendedName>
</protein>
<dbReference type="InterPro" id="IPR010920">
    <property type="entry name" value="LSM_dom_sf"/>
</dbReference>
<evidence type="ECO:0000313" key="12">
    <source>
        <dbReference type="EMBL" id="KAJ5078183.1"/>
    </source>
</evidence>
<dbReference type="SUPFAM" id="SSF50182">
    <property type="entry name" value="Sm-like ribonucleoproteins"/>
    <property type="match status" value="1"/>
</dbReference>
<comment type="similarity">
    <text evidence="2 9">Belongs to the snRNP Sm proteins family.</text>
</comment>
<keyword evidence="5 9" id="KW-0694">RNA-binding</keyword>
<evidence type="ECO:0000256" key="9">
    <source>
        <dbReference type="RuleBase" id="RU365049"/>
    </source>
</evidence>